<protein>
    <submittedName>
        <fullName evidence="8">EamA/RhaT family transporter</fullName>
    </submittedName>
</protein>
<evidence type="ECO:0000259" key="7">
    <source>
        <dbReference type="Pfam" id="PF00892"/>
    </source>
</evidence>
<dbReference type="EMBL" id="QOCE01000038">
    <property type="protein sequence ID" value="RBW52765.1"/>
    <property type="molecule type" value="Genomic_DNA"/>
</dbReference>
<sequence>MIEKRPVDASGAAALISIATLLAFNQVVIKVTGDGFAPVFQAGLRSLGAIVFVLIWIRFSGGKIQIPRSAIWAGLLTGLFFSLEFICLYLALDMTTVSRTSILFYSMPVWLALGAHVLLPGEKLNGIRIVGLALAMGGVILALLDRKGGHVSFTGDFLAVLGAVLWAGIALVVRMSDLSKTSAETQLMSQLVVSAPVLLLVAPLFGPLIRDPQPIHYAGLAFQSIAVVSFGFIAWFRLLAVYKASGVASFSFLSPVLAVLFGWALLGEHIGSQVWIALGLVAAGIVLINRK</sequence>
<evidence type="ECO:0000256" key="2">
    <source>
        <dbReference type="ARBA" id="ARBA00007362"/>
    </source>
</evidence>
<keyword evidence="3 6" id="KW-0812">Transmembrane</keyword>
<comment type="subcellular location">
    <subcellularLocation>
        <location evidence="1">Membrane</location>
        <topology evidence="1">Multi-pass membrane protein</topology>
    </subcellularLocation>
</comment>
<comment type="similarity">
    <text evidence="2">Belongs to the EamA transporter family.</text>
</comment>
<organism evidence="8 9">
    <name type="scientific">Phaeobacter gallaeciensis</name>
    <dbReference type="NCBI Taxonomy" id="60890"/>
    <lineage>
        <taxon>Bacteria</taxon>
        <taxon>Pseudomonadati</taxon>
        <taxon>Pseudomonadota</taxon>
        <taxon>Alphaproteobacteria</taxon>
        <taxon>Rhodobacterales</taxon>
        <taxon>Roseobacteraceae</taxon>
        <taxon>Phaeobacter</taxon>
    </lineage>
</organism>
<feature type="transmembrane region" description="Helical" evidence="6">
    <location>
        <begin position="187"/>
        <end position="209"/>
    </location>
</feature>
<dbReference type="PANTHER" id="PTHR32322:SF2">
    <property type="entry name" value="EAMA DOMAIN-CONTAINING PROTEIN"/>
    <property type="match status" value="1"/>
</dbReference>
<feature type="domain" description="EamA" evidence="7">
    <location>
        <begin position="10"/>
        <end position="143"/>
    </location>
</feature>
<feature type="transmembrane region" description="Helical" evidence="6">
    <location>
        <begin position="126"/>
        <end position="144"/>
    </location>
</feature>
<evidence type="ECO:0000256" key="1">
    <source>
        <dbReference type="ARBA" id="ARBA00004141"/>
    </source>
</evidence>
<proteinExistence type="inferred from homology"/>
<dbReference type="Pfam" id="PF00892">
    <property type="entry name" value="EamA"/>
    <property type="match status" value="2"/>
</dbReference>
<dbReference type="InterPro" id="IPR000620">
    <property type="entry name" value="EamA_dom"/>
</dbReference>
<feature type="transmembrane region" description="Helical" evidence="6">
    <location>
        <begin position="215"/>
        <end position="235"/>
    </location>
</feature>
<dbReference type="SUPFAM" id="SSF103481">
    <property type="entry name" value="Multidrug resistance efflux transporter EmrE"/>
    <property type="match status" value="2"/>
</dbReference>
<dbReference type="PANTHER" id="PTHR32322">
    <property type="entry name" value="INNER MEMBRANE TRANSPORTER"/>
    <property type="match status" value="1"/>
</dbReference>
<evidence type="ECO:0000313" key="9">
    <source>
        <dbReference type="Proteomes" id="UP000252706"/>
    </source>
</evidence>
<evidence type="ECO:0000313" key="8">
    <source>
        <dbReference type="EMBL" id="RBW52765.1"/>
    </source>
</evidence>
<dbReference type="AlphaFoldDB" id="A0A366WRW2"/>
<name>A0A366WRW2_9RHOB</name>
<dbReference type="OrthoDB" id="184388at2"/>
<comment type="caution">
    <text evidence="8">The sequence shown here is derived from an EMBL/GenBank/DDBJ whole genome shotgun (WGS) entry which is preliminary data.</text>
</comment>
<dbReference type="InterPro" id="IPR037185">
    <property type="entry name" value="EmrE-like"/>
</dbReference>
<evidence type="ECO:0000256" key="5">
    <source>
        <dbReference type="ARBA" id="ARBA00023136"/>
    </source>
</evidence>
<evidence type="ECO:0000256" key="3">
    <source>
        <dbReference type="ARBA" id="ARBA00022692"/>
    </source>
</evidence>
<dbReference type="Proteomes" id="UP000252706">
    <property type="component" value="Unassembled WGS sequence"/>
</dbReference>
<keyword evidence="4 6" id="KW-1133">Transmembrane helix</keyword>
<dbReference type="RefSeq" id="WP_113824481.1">
    <property type="nucleotide sequence ID" value="NZ_QOCE01000038.1"/>
</dbReference>
<feature type="transmembrane region" description="Helical" evidence="6">
    <location>
        <begin position="35"/>
        <end position="57"/>
    </location>
</feature>
<dbReference type="GO" id="GO:0016020">
    <property type="term" value="C:membrane"/>
    <property type="evidence" value="ECO:0007669"/>
    <property type="project" value="UniProtKB-SubCell"/>
</dbReference>
<keyword evidence="5 6" id="KW-0472">Membrane</keyword>
<feature type="transmembrane region" description="Helical" evidence="6">
    <location>
        <begin position="69"/>
        <end position="91"/>
    </location>
</feature>
<dbReference type="InterPro" id="IPR050638">
    <property type="entry name" value="AA-Vitamin_Transporters"/>
</dbReference>
<accession>A0A366WRW2</accession>
<gene>
    <name evidence="8" type="ORF">DS909_16100</name>
</gene>
<feature type="transmembrane region" description="Helical" evidence="6">
    <location>
        <begin position="247"/>
        <end position="266"/>
    </location>
</feature>
<reference evidence="8 9" key="1">
    <citation type="submission" date="2018-07" db="EMBL/GenBank/DDBJ databases">
        <title>Modular assembly of carbohydrate-degrading microbial communities in the ocean.</title>
        <authorList>
            <person name="Enke T.N."/>
            <person name="Datta M.S."/>
            <person name="Schwartzman J.A."/>
            <person name="Cermak N."/>
            <person name="Schmitz D.A."/>
            <person name="Barrere J."/>
            <person name="Cordero O.X."/>
        </authorList>
    </citation>
    <scope>NUCLEOTIDE SEQUENCE [LARGE SCALE GENOMIC DNA]</scope>
    <source>
        <strain evidence="8 9">C3M10</strain>
    </source>
</reference>
<feature type="transmembrane region" description="Helical" evidence="6">
    <location>
        <begin position="12"/>
        <end position="29"/>
    </location>
</feature>
<feature type="domain" description="EamA" evidence="7">
    <location>
        <begin position="154"/>
        <end position="289"/>
    </location>
</feature>
<feature type="transmembrane region" description="Helical" evidence="6">
    <location>
        <begin position="156"/>
        <end position="175"/>
    </location>
</feature>
<evidence type="ECO:0000256" key="6">
    <source>
        <dbReference type="SAM" id="Phobius"/>
    </source>
</evidence>
<feature type="transmembrane region" description="Helical" evidence="6">
    <location>
        <begin position="272"/>
        <end position="289"/>
    </location>
</feature>
<feature type="transmembrane region" description="Helical" evidence="6">
    <location>
        <begin position="103"/>
        <end position="119"/>
    </location>
</feature>
<evidence type="ECO:0000256" key="4">
    <source>
        <dbReference type="ARBA" id="ARBA00022989"/>
    </source>
</evidence>